<reference evidence="2" key="1">
    <citation type="submission" date="2016-07" db="EMBL/GenBank/DDBJ databases">
        <authorList>
            <person name="Bretaudeau A."/>
        </authorList>
    </citation>
    <scope>NUCLEOTIDE SEQUENCE</scope>
    <source>
        <strain evidence="2">Rice</strain>
        <tissue evidence="2">Whole body</tissue>
    </source>
</reference>
<dbReference type="SUPFAM" id="SSF100895">
    <property type="entry name" value="Kazal-type serine protease inhibitors"/>
    <property type="match status" value="1"/>
</dbReference>
<evidence type="ECO:0000259" key="1">
    <source>
        <dbReference type="PROSITE" id="PS51465"/>
    </source>
</evidence>
<proteinExistence type="predicted"/>
<protein>
    <submittedName>
        <fullName evidence="2">SFRICE_016330</fullName>
    </submittedName>
</protein>
<evidence type="ECO:0000313" key="2">
    <source>
        <dbReference type="EMBL" id="SOQ51751.1"/>
    </source>
</evidence>
<organism evidence="2">
    <name type="scientific">Spodoptera frugiperda</name>
    <name type="common">Fall armyworm</name>
    <dbReference type="NCBI Taxonomy" id="7108"/>
    <lineage>
        <taxon>Eukaryota</taxon>
        <taxon>Metazoa</taxon>
        <taxon>Ecdysozoa</taxon>
        <taxon>Arthropoda</taxon>
        <taxon>Hexapoda</taxon>
        <taxon>Insecta</taxon>
        <taxon>Pterygota</taxon>
        <taxon>Neoptera</taxon>
        <taxon>Endopterygota</taxon>
        <taxon>Lepidoptera</taxon>
        <taxon>Glossata</taxon>
        <taxon>Ditrysia</taxon>
        <taxon>Noctuoidea</taxon>
        <taxon>Noctuidae</taxon>
        <taxon>Amphipyrinae</taxon>
        <taxon>Spodoptera</taxon>
    </lineage>
</organism>
<dbReference type="AlphaFoldDB" id="A0A2H1WFC3"/>
<dbReference type="InterPro" id="IPR002350">
    <property type="entry name" value="Kazal_dom"/>
</dbReference>
<dbReference type="CDD" id="cd00104">
    <property type="entry name" value="KAZAL_FS"/>
    <property type="match status" value="1"/>
</dbReference>
<dbReference type="InterPro" id="IPR036058">
    <property type="entry name" value="Kazal_dom_sf"/>
</dbReference>
<dbReference type="Pfam" id="PF07648">
    <property type="entry name" value="Kazal_2"/>
    <property type="match status" value="1"/>
</dbReference>
<dbReference type="PROSITE" id="PS51465">
    <property type="entry name" value="KAZAL_2"/>
    <property type="match status" value="1"/>
</dbReference>
<dbReference type="EMBL" id="ODYU01008295">
    <property type="protein sequence ID" value="SOQ51751.1"/>
    <property type="molecule type" value="Genomic_DNA"/>
</dbReference>
<gene>
    <name evidence="2" type="ORF">SFRICE_016330</name>
</gene>
<feature type="domain" description="Kazal-like" evidence="1">
    <location>
        <begin position="57"/>
        <end position="110"/>
    </location>
</feature>
<accession>A0A2H1WFC3</accession>
<dbReference type="SMART" id="SM00280">
    <property type="entry name" value="KAZAL"/>
    <property type="match status" value="1"/>
</dbReference>
<sequence>MGRLEQSNTTASQKTDVKQLTLFAIFIYVLLELTKADVNRQMQDFYMIRPVDDLPLLEEIKDCKCPRIYIPICAENAKTFVNLCQMNCYNSKLQPDEKATRFLYVGKCFGYDEVTEFDKIGNSSEEMY</sequence>
<name>A0A2H1WFC3_SPOFR</name>
<dbReference type="Gene3D" id="3.30.60.30">
    <property type="match status" value="1"/>
</dbReference>